<organism evidence="1 2">
    <name type="scientific">Ensete ventricosum</name>
    <name type="common">Abyssinian banana</name>
    <name type="synonym">Musa ensete</name>
    <dbReference type="NCBI Taxonomy" id="4639"/>
    <lineage>
        <taxon>Eukaryota</taxon>
        <taxon>Viridiplantae</taxon>
        <taxon>Streptophyta</taxon>
        <taxon>Embryophyta</taxon>
        <taxon>Tracheophyta</taxon>
        <taxon>Spermatophyta</taxon>
        <taxon>Magnoliopsida</taxon>
        <taxon>Liliopsida</taxon>
        <taxon>Zingiberales</taxon>
        <taxon>Musaceae</taxon>
        <taxon>Ensete</taxon>
    </lineage>
</organism>
<gene>
    <name evidence="1" type="ORF">B296_00027126</name>
</gene>
<dbReference type="AlphaFoldDB" id="A0A426YK55"/>
<dbReference type="EMBL" id="AMZH03011834">
    <property type="protein sequence ID" value="RRT52141.1"/>
    <property type="molecule type" value="Genomic_DNA"/>
</dbReference>
<reference evidence="1 2" key="1">
    <citation type="journal article" date="2014" name="Agronomy (Basel)">
        <title>A Draft Genome Sequence for Ensete ventricosum, the Drought-Tolerant Tree Against Hunger.</title>
        <authorList>
            <person name="Harrison J."/>
            <person name="Moore K.A."/>
            <person name="Paszkiewicz K."/>
            <person name="Jones T."/>
            <person name="Grant M."/>
            <person name="Ambacheew D."/>
            <person name="Muzemil S."/>
            <person name="Studholme D.J."/>
        </authorList>
    </citation>
    <scope>NUCLEOTIDE SEQUENCE [LARGE SCALE GENOMIC DNA]</scope>
</reference>
<sequence length="253" mass="28463">MVTLRAHSESRHDELSHFFGEGEARMGAGVSLSTDALEAGLRFLLHPAIESCLELWRISPSQMVPNSWRYLLPDRVDHSDSEQLRTGVVNRRDQTSQDPLGDPFYFEGGEGHERGLVGRGGSQPCLMWELEKVPKRGYTMKELCEVEDREGANRYFTSIMMRLKCTDGEDPLVLRWSTISGSSPFWTEGPFLDGARDDRARLEGDILSLIEAATFLKTELKAEGQKAVAAYKASQGFKSDLEKMGRISYEFGY</sequence>
<accession>A0A426YK55</accession>
<evidence type="ECO:0000313" key="1">
    <source>
        <dbReference type="EMBL" id="RRT52141.1"/>
    </source>
</evidence>
<dbReference type="Proteomes" id="UP000287651">
    <property type="component" value="Unassembled WGS sequence"/>
</dbReference>
<proteinExistence type="predicted"/>
<evidence type="ECO:0000313" key="2">
    <source>
        <dbReference type="Proteomes" id="UP000287651"/>
    </source>
</evidence>
<name>A0A426YK55_ENSVE</name>
<comment type="caution">
    <text evidence="1">The sequence shown here is derived from an EMBL/GenBank/DDBJ whole genome shotgun (WGS) entry which is preliminary data.</text>
</comment>
<protein>
    <submittedName>
        <fullName evidence="1">Uncharacterized protein</fullName>
    </submittedName>
</protein>